<evidence type="ECO:0000313" key="2">
    <source>
        <dbReference type="EMBL" id="GHH17502.1"/>
    </source>
</evidence>
<accession>A0ABQ3LIQ9</accession>
<dbReference type="PANTHER" id="PTHR43968">
    <property type="match status" value="1"/>
</dbReference>
<dbReference type="PANTHER" id="PTHR43968:SF6">
    <property type="entry name" value="GLUTATHIONE S-TRANSFERASE OMEGA"/>
    <property type="match status" value="1"/>
</dbReference>
<dbReference type="SUPFAM" id="SSF52833">
    <property type="entry name" value="Thioredoxin-like"/>
    <property type="match status" value="1"/>
</dbReference>
<keyword evidence="3" id="KW-1185">Reference proteome</keyword>
<dbReference type="PROSITE" id="PS50404">
    <property type="entry name" value="GST_NTER"/>
    <property type="match status" value="1"/>
</dbReference>
<dbReference type="SUPFAM" id="SSF47616">
    <property type="entry name" value="GST C-terminal domain-like"/>
    <property type="match status" value="1"/>
</dbReference>
<reference evidence="3" key="1">
    <citation type="journal article" date="2019" name="Int. J. Syst. Evol. Microbiol.">
        <title>The Global Catalogue of Microorganisms (GCM) 10K type strain sequencing project: providing services to taxonomists for standard genome sequencing and annotation.</title>
        <authorList>
            <consortium name="The Broad Institute Genomics Platform"/>
            <consortium name="The Broad Institute Genome Sequencing Center for Infectious Disease"/>
            <person name="Wu L."/>
            <person name="Ma J."/>
        </authorList>
    </citation>
    <scope>NUCLEOTIDE SEQUENCE [LARGE SCALE GENOMIC DNA]</scope>
    <source>
        <strain evidence="3">CGMCC 1.8957</strain>
    </source>
</reference>
<dbReference type="Pfam" id="PF13410">
    <property type="entry name" value="GST_C_2"/>
    <property type="match status" value="1"/>
</dbReference>
<name>A0ABQ3LIQ9_9SPHN</name>
<dbReference type="Gene3D" id="3.40.30.10">
    <property type="entry name" value="Glutaredoxin"/>
    <property type="match status" value="1"/>
</dbReference>
<dbReference type="CDD" id="cd03196">
    <property type="entry name" value="GST_C_5"/>
    <property type="match status" value="1"/>
</dbReference>
<proteinExistence type="predicted"/>
<dbReference type="Pfam" id="PF13409">
    <property type="entry name" value="GST_N_2"/>
    <property type="match status" value="1"/>
</dbReference>
<dbReference type="EMBL" id="BNAQ01000003">
    <property type="protein sequence ID" value="GHH17502.1"/>
    <property type="molecule type" value="Genomic_DNA"/>
</dbReference>
<dbReference type="InterPro" id="IPR036249">
    <property type="entry name" value="Thioredoxin-like_sf"/>
</dbReference>
<dbReference type="Gene3D" id="1.20.1050.10">
    <property type="match status" value="1"/>
</dbReference>
<evidence type="ECO:0000313" key="3">
    <source>
        <dbReference type="Proteomes" id="UP000652430"/>
    </source>
</evidence>
<feature type="domain" description="GST N-terminal" evidence="1">
    <location>
        <begin position="1"/>
        <end position="66"/>
    </location>
</feature>
<sequence>MRARLALLASGEPFELREIVLRDKPAAMLAASPKGTVPVLVCADGRVIDESLEIMLWALGRNDPERWLAGYDAALVETFDTHFKHHLDRYKYPERHEADPIANRDAGLAMLGQLDARLSDSDHLCGPQRTLSDIAIFPFVRQFAAVDANWFAAQPIARVQEWLARHVASPLFEQTMQRFAPWTPDDPPIVLNAKA</sequence>
<dbReference type="InterPro" id="IPR050983">
    <property type="entry name" value="GST_Omega/HSP26"/>
</dbReference>
<protein>
    <submittedName>
        <fullName evidence="2">Glutathione S-transferase</fullName>
    </submittedName>
</protein>
<evidence type="ECO:0000259" key="1">
    <source>
        <dbReference type="PROSITE" id="PS50404"/>
    </source>
</evidence>
<comment type="caution">
    <text evidence="2">The sequence shown here is derived from an EMBL/GenBank/DDBJ whole genome shotgun (WGS) entry which is preliminary data.</text>
</comment>
<dbReference type="Proteomes" id="UP000652430">
    <property type="component" value="Unassembled WGS sequence"/>
</dbReference>
<dbReference type="InterPro" id="IPR036282">
    <property type="entry name" value="Glutathione-S-Trfase_C_sf"/>
</dbReference>
<organism evidence="2 3">
    <name type="scientific">Sphingomonas glacialis</name>
    <dbReference type="NCBI Taxonomy" id="658225"/>
    <lineage>
        <taxon>Bacteria</taxon>
        <taxon>Pseudomonadati</taxon>
        <taxon>Pseudomonadota</taxon>
        <taxon>Alphaproteobacteria</taxon>
        <taxon>Sphingomonadales</taxon>
        <taxon>Sphingomonadaceae</taxon>
        <taxon>Sphingomonas</taxon>
    </lineage>
</organism>
<gene>
    <name evidence="2" type="ORF">GCM10008023_22140</name>
</gene>
<dbReference type="InterPro" id="IPR004045">
    <property type="entry name" value="Glutathione_S-Trfase_N"/>
</dbReference>